<dbReference type="Proteomes" id="UP000198862">
    <property type="component" value="Unassembled WGS sequence"/>
</dbReference>
<accession>A0A1I1UCN1</accession>
<dbReference type="GO" id="GO:0008270">
    <property type="term" value="F:zinc ion binding"/>
    <property type="evidence" value="ECO:0007669"/>
    <property type="project" value="UniProtKB-KW"/>
</dbReference>
<feature type="domain" description="Zinc finger DksA/TraR C4-type" evidence="6">
    <location>
        <begin position="75"/>
        <end position="104"/>
    </location>
</feature>
<dbReference type="RefSeq" id="WP_091991612.1">
    <property type="nucleotide sequence ID" value="NZ_FOLO01000086.1"/>
</dbReference>
<evidence type="ECO:0000259" key="7">
    <source>
        <dbReference type="Pfam" id="PF21173"/>
    </source>
</evidence>
<dbReference type="STRING" id="1123010.SAMN02745724_05191"/>
<keyword evidence="1" id="KW-0479">Metal-binding</keyword>
<evidence type="ECO:0000256" key="2">
    <source>
        <dbReference type="ARBA" id="ARBA00022771"/>
    </source>
</evidence>
<feature type="zinc finger region" description="dksA C4-type" evidence="4">
    <location>
        <begin position="78"/>
        <end position="102"/>
    </location>
</feature>
<feature type="coiled-coil region" evidence="5">
    <location>
        <begin position="7"/>
        <end position="73"/>
    </location>
</feature>
<evidence type="ECO:0000256" key="4">
    <source>
        <dbReference type="PROSITE-ProRule" id="PRU00510"/>
    </source>
</evidence>
<dbReference type="AlphaFoldDB" id="A0A1I1UCN1"/>
<evidence type="ECO:0000313" key="9">
    <source>
        <dbReference type="Proteomes" id="UP000198862"/>
    </source>
</evidence>
<dbReference type="OrthoDB" id="6064855at2"/>
<dbReference type="InterPro" id="IPR000962">
    <property type="entry name" value="Znf_DskA_TraR"/>
</dbReference>
<dbReference type="PROSITE" id="PS01102">
    <property type="entry name" value="ZF_DKSA_1"/>
    <property type="match status" value="1"/>
</dbReference>
<dbReference type="Gene3D" id="1.20.120.910">
    <property type="entry name" value="DksA, coiled-coil domain"/>
    <property type="match status" value="1"/>
</dbReference>
<evidence type="ECO:0000256" key="3">
    <source>
        <dbReference type="ARBA" id="ARBA00022833"/>
    </source>
</evidence>
<evidence type="ECO:0000256" key="5">
    <source>
        <dbReference type="SAM" id="Coils"/>
    </source>
</evidence>
<dbReference type="Pfam" id="PF21173">
    <property type="entry name" value="DksA-like_N"/>
    <property type="match status" value="1"/>
</dbReference>
<dbReference type="PANTHER" id="PTHR33823:SF4">
    <property type="entry name" value="GENERAL STRESS PROTEIN 16O"/>
    <property type="match status" value="1"/>
</dbReference>
<keyword evidence="3" id="KW-0862">Zinc</keyword>
<dbReference type="EMBL" id="FOLO01000086">
    <property type="protein sequence ID" value="SFD68602.1"/>
    <property type="molecule type" value="Genomic_DNA"/>
</dbReference>
<keyword evidence="5" id="KW-0175">Coiled coil</keyword>
<organism evidence="8 9">
    <name type="scientific">Pseudoalteromonas denitrificans DSM 6059</name>
    <dbReference type="NCBI Taxonomy" id="1123010"/>
    <lineage>
        <taxon>Bacteria</taxon>
        <taxon>Pseudomonadati</taxon>
        <taxon>Pseudomonadota</taxon>
        <taxon>Gammaproteobacteria</taxon>
        <taxon>Alteromonadales</taxon>
        <taxon>Pseudoalteromonadaceae</taxon>
        <taxon>Pseudoalteromonas</taxon>
    </lineage>
</organism>
<evidence type="ECO:0000313" key="8">
    <source>
        <dbReference type="EMBL" id="SFD68602.1"/>
    </source>
</evidence>
<evidence type="ECO:0000256" key="1">
    <source>
        <dbReference type="ARBA" id="ARBA00022723"/>
    </source>
</evidence>
<dbReference type="InterPro" id="IPR048487">
    <property type="entry name" value="DksA-like_N"/>
</dbReference>
<reference evidence="8 9" key="1">
    <citation type="submission" date="2016-10" db="EMBL/GenBank/DDBJ databases">
        <authorList>
            <person name="de Groot N.N."/>
        </authorList>
    </citation>
    <scope>NUCLEOTIDE SEQUENCE [LARGE SCALE GENOMIC DNA]</scope>
    <source>
        <strain evidence="8 9">DSM 6059</strain>
    </source>
</reference>
<feature type="domain" description="DnaK suppressor protein-like N-terminal" evidence="7">
    <location>
        <begin position="9"/>
        <end position="68"/>
    </location>
</feature>
<dbReference type="InterPro" id="IPR020458">
    <property type="entry name" value="Znf_DskA_TraR_CS"/>
</dbReference>
<name>A0A1I1UCN1_9GAMM</name>
<dbReference type="PROSITE" id="PS51128">
    <property type="entry name" value="ZF_DKSA_2"/>
    <property type="match status" value="1"/>
</dbReference>
<dbReference type="Pfam" id="PF01258">
    <property type="entry name" value="zf-dskA_traR"/>
    <property type="match status" value="1"/>
</dbReference>
<evidence type="ECO:0000259" key="6">
    <source>
        <dbReference type="Pfam" id="PF01258"/>
    </source>
</evidence>
<proteinExistence type="predicted"/>
<sequence>MPVNKLLDSLKDKQLELINRINAIENDFKQGRSQDFAEQATENENDQVLDEIRNEAKSELQLVNEAIRKLANDQYGICSHCSNDIHPERLNALPYTQTCIHCAH</sequence>
<protein>
    <submittedName>
        <fullName evidence="8">Transcriptional regulator, TraR/DksA family</fullName>
    </submittedName>
</protein>
<keyword evidence="9" id="KW-1185">Reference proteome</keyword>
<keyword evidence="2" id="KW-0863">Zinc-finger</keyword>
<dbReference type="SUPFAM" id="SSF57716">
    <property type="entry name" value="Glucocorticoid receptor-like (DNA-binding domain)"/>
    <property type="match status" value="1"/>
</dbReference>
<gene>
    <name evidence="8" type="ORF">SAMN02745724_05191</name>
</gene>
<dbReference type="PANTHER" id="PTHR33823">
    <property type="entry name" value="RNA POLYMERASE-BINDING TRANSCRIPTION FACTOR DKSA-RELATED"/>
    <property type="match status" value="1"/>
</dbReference>